<dbReference type="PANTHER" id="PTHR13068:SF112">
    <property type="entry name" value="TRANSCRIPTION TERMINATION FACTOR 3, MITOCHONDRIAL"/>
    <property type="match status" value="1"/>
</dbReference>
<dbReference type="GO" id="GO:0006353">
    <property type="term" value="P:DNA-templated transcription termination"/>
    <property type="evidence" value="ECO:0007669"/>
    <property type="project" value="UniProtKB-KW"/>
</dbReference>
<sequence length="245" mass="26868">MQASRGLAHGRVCPSSSAPSTSGRHLASVCPDRGLVSARAIRTSRPPPPPVEQEHPVERAFLCYGVPTSSIERAERLEPALLDYRLERVWPMLDLLLDLGLTGSDLGKVLITNPRVFQLSPEHHARPVVDFLRHDIGLDTQGLRALVTRFPAVLGMNVQGQLRPQLAYLNSLGLCHDTLAELVLSRPLVLGPGIETVTNFLRRCGVPRAQMGRLIRSYPIDYKVHWKGIQLVVPGFPDSSSSSGL</sequence>
<comment type="similarity">
    <text evidence="1">Belongs to the mTERF family.</text>
</comment>
<dbReference type="PANTHER" id="PTHR13068">
    <property type="entry name" value="CGI-12 PROTEIN-RELATED"/>
    <property type="match status" value="1"/>
</dbReference>
<proteinExistence type="inferred from homology"/>
<accession>A0A835XYX0</accession>
<dbReference type="GO" id="GO:0003676">
    <property type="term" value="F:nucleic acid binding"/>
    <property type="evidence" value="ECO:0007669"/>
    <property type="project" value="InterPro"/>
</dbReference>
<dbReference type="InterPro" id="IPR003690">
    <property type="entry name" value="MTERF"/>
</dbReference>
<dbReference type="EMBL" id="JAEHOE010000042">
    <property type="protein sequence ID" value="KAG2492781.1"/>
    <property type="molecule type" value="Genomic_DNA"/>
</dbReference>
<dbReference type="OrthoDB" id="637682at2759"/>
<evidence type="ECO:0000256" key="2">
    <source>
        <dbReference type="ARBA" id="ARBA00022472"/>
    </source>
</evidence>
<dbReference type="AlphaFoldDB" id="A0A835XYX0"/>
<protein>
    <submittedName>
        <fullName evidence="5">Uncharacterized protein</fullName>
    </submittedName>
</protein>
<dbReference type="InterPro" id="IPR038538">
    <property type="entry name" value="MTERF_sf"/>
</dbReference>
<dbReference type="Pfam" id="PF02536">
    <property type="entry name" value="mTERF"/>
    <property type="match status" value="1"/>
</dbReference>
<dbReference type="Gene3D" id="1.25.70.10">
    <property type="entry name" value="Transcription termination factor 3, mitochondrial"/>
    <property type="match status" value="1"/>
</dbReference>
<evidence type="ECO:0000313" key="6">
    <source>
        <dbReference type="Proteomes" id="UP000612055"/>
    </source>
</evidence>
<reference evidence="5" key="1">
    <citation type="journal article" date="2020" name="bioRxiv">
        <title>Comparative genomics of Chlamydomonas.</title>
        <authorList>
            <person name="Craig R.J."/>
            <person name="Hasan A.R."/>
            <person name="Ness R.W."/>
            <person name="Keightley P.D."/>
        </authorList>
    </citation>
    <scope>NUCLEOTIDE SEQUENCE</scope>
    <source>
        <strain evidence="5">CCAP 11/70</strain>
    </source>
</reference>
<dbReference type="SMART" id="SM00733">
    <property type="entry name" value="Mterf"/>
    <property type="match status" value="4"/>
</dbReference>
<name>A0A835XYX0_9CHLO</name>
<keyword evidence="2" id="KW-0806">Transcription termination</keyword>
<keyword evidence="3" id="KW-0809">Transit peptide</keyword>
<feature type="region of interest" description="Disordered" evidence="4">
    <location>
        <begin position="1"/>
        <end position="27"/>
    </location>
</feature>
<organism evidence="5 6">
    <name type="scientific">Edaphochlamys debaryana</name>
    <dbReference type="NCBI Taxonomy" id="47281"/>
    <lineage>
        <taxon>Eukaryota</taxon>
        <taxon>Viridiplantae</taxon>
        <taxon>Chlorophyta</taxon>
        <taxon>core chlorophytes</taxon>
        <taxon>Chlorophyceae</taxon>
        <taxon>CS clade</taxon>
        <taxon>Chlamydomonadales</taxon>
        <taxon>Chlamydomonadales incertae sedis</taxon>
        <taxon>Edaphochlamys</taxon>
    </lineage>
</organism>
<keyword evidence="2" id="KW-0805">Transcription regulation</keyword>
<comment type="caution">
    <text evidence="5">The sequence shown here is derived from an EMBL/GenBank/DDBJ whole genome shotgun (WGS) entry which is preliminary data.</text>
</comment>
<evidence type="ECO:0000256" key="1">
    <source>
        <dbReference type="ARBA" id="ARBA00007692"/>
    </source>
</evidence>
<gene>
    <name evidence="5" type="ORF">HYH03_008942</name>
</gene>
<feature type="compositionally biased region" description="Polar residues" evidence="4">
    <location>
        <begin position="14"/>
        <end position="23"/>
    </location>
</feature>
<keyword evidence="6" id="KW-1185">Reference proteome</keyword>
<keyword evidence="2" id="KW-0804">Transcription</keyword>
<dbReference type="Proteomes" id="UP000612055">
    <property type="component" value="Unassembled WGS sequence"/>
</dbReference>
<evidence type="ECO:0000313" key="5">
    <source>
        <dbReference type="EMBL" id="KAG2492781.1"/>
    </source>
</evidence>
<evidence type="ECO:0000256" key="4">
    <source>
        <dbReference type="SAM" id="MobiDB-lite"/>
    </source>
</evidence>
<evidence type="ECO:0000256" key="3">
    <source>
        <dbReference type="ARBA" id="ARBA00022946"/>
    </source>
</evidence>